<sequence length="191" mass="22874">MVFYFLKIVRQDPRSSLLGSINKNRKLVPVISMYYLKPFMSWVIMTQEPYNNDVFCIGNILFIFLNYIFLLYFLIEAYLNSKLGFRLLNIINNFITVSLNKYSFDSYKLKDYNLNNNELCKYLFMMLYYLPGHFITSETKYFFLFNFFFFWKMLAKLKMIHRNVSLLGLKLSANAFKAFVNPHRVGNMTVN</sequence>
<evidence type="ECO:0000313" key="3">
    <source>
        <dbReference type="Proteomes" id="UP000475862"/>
    </source>
</evidence>
<keyword evidence="1" id="KW-0812">Transmembrane</keyword>
<name>A0A6G0TFL1_APHGL</name>
<accession>A0A6G0TFL1</accession>
<dbReference type="AlphaFoldDB" id="A0A6G0TFL1"/>
<keyword evidence="3" id="KW-1185">Reference proteome</keyword>
<gene>
    <name evidence="2" type="ORF">AGLY_010837</name>
</gene>
<feature type="transmembrane region" description="Helical" evidence="1">
    <location>
        <begin position="57"/>
        <end position="75"/>
    </location>
</feature>
<keyword evidence="1" id="KW-0472">Membrane</keyword>
<dbReference type="Proteomes" id="UP000475862">
    <property type="component" value="Unassembled WGS sequence"/>
</dbReference>
<dbReference type="OrthoDB" id="10609251at2759"/>
<protein>
    <submittedName>
        <fullName evidence="2">Uncharacterized protein</fullName>
    </submittedName>
</protein>
<keyword evidence="1" id="KW-1133">Transmembrane helix</keyword>
<dbReference type="EMBL" id="VYZN01000041">
    <property type="protein sequence ID" value="KAE9531631.1"/>
    <property type="molecule type" value="Genomic_DNA"/>
</dbReference>
<organism evidence="2 3">
    <name type="scientific">Aphis glycines</name>
    <name type="common">Soybean aphid</name>
    <dbReference type="NCBI Taxonomy" id="307491"/>
    <lineage>
        <taxon>Eukaryota</taxon>
        <taxon>Metazoa</taxon>
        <taxon>Ecdysozoa</taxon>
        <taxon>Arthropoda</taxon>
        <taxon>Hexapoda</taxon>
        <taxon>Insecta</taxon>
        <taxon>Pterygota</taxon>
        <taxon>Neoptera</taxon>
        <taxon>Paraneoptera</taxon>
        <taxon>Hemiptera</taxon>
        <taxon>Sternorrhyncha</taxon>
        <taxon>Aphidomorpha</taxon>
        <taxon>Aphidoidea</taxon>
        <taxon>Aphididae</taxon>
        <taxon>Aphidini</taxon>
        <taxon>Aphis</taxon>
        <taxon>Aphis</taxon>
    </lineage>
</organism>
<evidence type="ECO:0000313" key="2">
    <source>
        <dbReference type="EMBL" id="KAE9531631.1"/>
    </source>
</evidence>
<feature type="transmembrane region" description="Helical" evidence="1">
    <location>
        <begin position="124"/>
        <end position="151"/>
    </location>
</feature>
<proteinExistence type="predicted"/>
<reference evidence="2 3" key="1">
    <citation type="submission" date="2019-08" db="EMBL/GenBank/DDBJ databases">
        <title>The genome of the soybean aphid Biotype 1, its phylome, world population structure and adaptation to the North American continent.</title>
        <authorList>
            <person name="Giordano R."/>
            <person name="Donthu R.K."/>
            <person name="Hernandez A.G."/>
            <person name="Wright C.L."/>
            <person name="Zimin A.V."/>
        </authorList>
    </citation>
    <scope>NUCLEOTIDE SEQUENCE [LARGE SCALE GENOMIC DNA]</scope>
    <source>
        <tissue evidence="2">Whole aphids</tissue>
    </source>
</reference>
<comment type="caution">
    <text evidence="2">The sequence shown here is derived from an EMBL/GenBank/DDBJ whole genome shotgun (WGS) entry which is preliminary data.</text>
</comment>
<evidence type="ECO:0000256" key="1">
    <source>
        <dbReference type="SAM" id="Phobius"/>
    </source>
</evidence>